<dbReference type="InterPro" id="IPR009377">
    <property type="entry name" value="EutA"/>
</dbReference>
<dbReference type="Pfam" id="PF06277">
    <property type="entry name" value="EutA"/>
    <property type="match status" value="1"/>
</dbReference>
<dbReference type="OrthoDB" id="1542at2"/>
<keyword evidence="1" id="KW-0456">Lyase</keyword>
<accession>A0A078LRQ0</accession>
<dbReference type="eggNOG" id="COG4819">
    <property type="taxonomic scope" value="Bacteria"/>
</dbReference>
<dbReference type="GO" id="GO:0016829">
    <property type="term" value="F:lyase activity"/>
    <property type="evidence" value="ECO:0007669"/>
    <property type="project" value="UniProtKB-KW"/>
</dbReference>
<dbReference type="HOGENOM" id="CLU_046255_0_0_6"/>
<keyword evidence="2" id="KW-1185">Reference proteome</keyword>
<proteinExistence type="predicted"/>
<dbReference type="EMBL" id="CCSF01000001">
    <property type="protein sequence ID" value="CDZ93042.1"/>
    <property type="molecule type" value="Genomic_DNA"/>
</dbReference>
<evidence type="ECO:0000313" key="2">
    <source>
        <dbReference type="Proteomes" id="UP000053902"/>
    </source>
</evidence>
<organism evidence="1 2">
    <name type="scientific">Pseudomonas saudiphocaensis</name>
    <dbReference type="NCBI Taxonomy" id="1499686"/>
    <lineage>
        <taxon>Bacteria</taxon>
        <taxon>Pseudomonadati</taxon>
        <taxon>Pseudomonadota</taxon>
        <taxon>Gammaproteobacteria</taxon>
        <taxon>Pseudomonadales</taxon>
        <taxon>Pseudomonadaceae</taxon>
        <taxon>Pseudomonas</taxon>
    </lineage>
</organism>
<evidence type="ECO:0000313" key="1">
    <source>
        <dbReference type="EMBL" id="CDZ93042.1"/>
    </source>
</evidence>
<dbReference type="Proteomes" id="UP000053902">
    <property type="component" value="Unassembled WGS sequence"/>
</dbReference>
<reference evidence="1 2" key="1">
    <citation type="submission" date="2014-07" db="EMBL/GenBank/DDBJ databases">
        <authorList>
            <person name="Urmite Genomes Urmite Genomes"/>
        </authorList>
    </citation>
    <scope>NUCLEOTIDE SEQUENCE [LARGE SCALE GENOMIC DNA]</scope>
    <source>
        <strain evidence="1 2">20_BN</strain>
    </source>
</reference>
<dbReference type="STRING" id="1499686.BN1079_00321"/>
<gene>
    <name evidence="1" type="primary">eutA</name>
    <name evidence="1" type="ORF">BN1079_00321</name>
</gene>
<sequence>MPQAVANGGQVLLLGLDFGSTTSSALVAQASISSHCVTGRMALQNPCVLYRGEPVFTPFNHGSIDLAAIRGLIAGWLNEAGVTAADLFSGGVIITGLAAQQNNAQALAELVSELVGDALVTRADDGGLESWLAFMGSCSTLSRFHEGQPLLNLDIGGGTTNAALGLAGNVLACGCHFIGARHLQFEPGSYRLRGLSVFAEHLLRALGIDFRVGAELNRTQVAAVLDWNIQALLAIVEGDTAFFRSELGQQIEQIPLSLPSPSAPCAVTFSGGVGELLYRHLDGQALPGTTHYGDLGIDLALAIAATPRLVRDARRLVPENRGRATVYGLTLHNTEISGTTLFLPRPQALPLKDLPIVARLDTNASQAQLADAIAMARSSRSGACLQLLDSGNALGLQGIRQLGGRLAGAITQVGPDADWPLVILLEGNAGKALGSYASDWGRLPVNLLVIDEVRERHAHYVNLGKPRQQIVPVAFYGVH</sequence>
<protein>
    <submittedName>
        <fullName evidence="1">Reactivating factor for ethanolamine ammonia lyase</fullName>
    </submittedName>
</protein>
<dbReference type="AlphaFoldDB" id="A0A078LRQ0"/>
<dbReference type="RefSeq" id="WP_037021821.1">
    <property type="nucleotide sequence ID" value="NZ_CCSF01000001.1"/>
</dbReference>
<name>A0A078LRQ0_9PSED</name>